<keyword evidence="4" id="KW-1185">Reference proteome</keyword>
<reference evidence="3 4" key="1">
    <citation type="submission" date="2017-05" db="EMBL/GenBank/DDBJ databases">
        <title>Genome Sequence of Loktanella vestfoldensis Strain SMR4r Isolated from a Culture of the Diatom Skeletonema marinoi.</title>
        <authorList>
            <person name="Topel M."/>
            <person name="Pinder M.I.M."/>
            <person name="Johansson O.N."/>
            <person name="Kourtchenko O."/>
            <person name="Godhe A."/>
            <person name="Clarke A.K."/>
        </authorList>
    </citation>
    <scope>NUCLEOTIDE SEQUENCE [LARGE SCALE GENOMIC DNA]</scope>
    <source>
        <strain evidence="3 4">SMR4r</strain>
    </source>
</reference>
<dbReference type="InterPro" id="IPR029033">
    <property type="entry name" value="His_PPase_superfam"/>
</dbReference>
<dbReference type="InterPro" id="IPR013078">
    <property type="entry name" value="His_Pase_superF_clade-1"/>
</dbReference>
<evidence type="ECO:0000256" key="2">
    <source>
        <dbReference type="PIRSR" id="PIRSR613078-2"/>
    </source>
</evidence>
<dbReference type="GO" id="GO:0005737">
    <property type="term" value="C:cytoplasm"/>
    <property type="evidence" value="ECO:0007669"/>
    <property type="project" value="TreeGrafter"/>
</dbReference>
<dbReference type="PANTHER" id="PTHR48100:SF59">
    <property type="entry name" value="ADENOSYLCOBALAMIN_ALPHA-RIBAZOLE PHOSPHATASE"/>
    <property type="match status" value="1"/>
</dbReference>
<gene>
    <name evidence="3" type="primary">pspB</name>
    <name evidence="3" type="ORF">LOKVESSMR4R_01181</name>
</gene>
<dbReference type="SMART" id="SM00855">
    <property type="entry name" value="PGAM"/>
    <property type="match status" value="1"/>
</dbReference>
<evidence type="ECO:0000313" key="3">
    <source>
        <dbReference type="EMBL" id="ARU00508.1"/>
    </source>
</evidence>
<feature type="binding site" evidence="2">
    <location>
        <begin position="10"/>
        <end position="17"/>
    </location>
    <ligand>
        <name>substrate</name>
    </ligand>
</feature>
<dbReference type="PROSITE" id="PS00175">
    <property type="entry name" value="PG_MUTASE"/>
    <property type="match status" value="1"/>
</dbReference>
<dbReference type="GO" id="GO:0016791">
    <property type="term" value="F:phosphatase activity"/>
    <property type="evidence" value="ECO:0007669"/>
    <property type="project" value="TreeGrafter"/>
</dbReference>
<feature type="active site" description="Proton donor/acceptor" evidence="1">
    <location>
        <position position="86"/>
    </location>
</feature>
<dbReference type="EMBL" id="CP021431">
    <property type="protein sequence ID" value="ARU00508.1"/>
    <property type="molecule type" value="Genomic_DNA"/>
</dbReference>
<dbReference type="InterPro" id="IPR050275">
    <property type="entry name" value="PGM_Phosphatase"/>
</dbReference>
<proteinExistence type="predicted"/>
<dbReference type="InterPro" id="IPR001345">
    <property type="entry name" value="PG/BPGM_mutase_AS"/>
</dbReference>
<dbReference type="STRING" id="1122181.GCA_000382265_01617"/>
<dbReference type="KEGG" id="lvs:LOKVESSMR4R_01181"/>
<protein>
    <submittedName>
        <fullName evidence="3">Putative phosphoserine phosphatase 2</fullName>
        <ecNumber evidence="3">3.1.3.3</ecNumber>
    </submittedName>
</protein>
<evidence type="ECO:0000313" key="4">
    <source>
        <dbReference type="Proteomes" id="UP000195273"/>
    </source>
</evidence>
<accession>A0A1Y0EAI0</accession>
<evidence type="ECO:0000256" key="1">
    <source>
        <dbReference type="PIRSR" id="PIRSR613078-1"/>
    </source>
</evidence>
<dbReference type="OrthoDB" id="9781415at2"/>
<dbReference type="EC" id="3.1.3.3" evidence="3"/>
<keyword evidence="3" id="KW-0378">Hydrolase</keyword>
<dbReference type="SUPFAM" id="SSF53254">
    <property type="entry name" value="Phosphoglycerate mutase-like"/>
    <property type="match status" value="1"/>
</dbReference>
<dbReference type="Proteomes" id="UP000195273">
    <property type="component" value="Chromosome"/>
</dbReference>
<dbReference type="CDD" id="cd07067">
    <property type="entry name" value="HP_PGM_like"/>
    <property type="match status" value="1"/>
</dbReference>
<dbReference type="PANTHER" id="PTHR48100">
    <property type="entry name" value="BROAD-SPECIFICITY PHOSPHATASE YOR283W-RELATED"/>
    <property type="match status" value="1"/>
</dbReference>
<sequence>MTFPEIYILRHGQTEWNAENRMQGALNSPLTPKGEADAARQGRILAQRDLTGFEFWCSPQGRAVQTAGIALGRIAAHIRTDDRLREIGVGDWAGLLRDTLPMPDGPDPVAAQYAMAPNGEGFTALETRCKAFLAELTAPAVLVTHGITSRVLRRILAGDGAIAVATAHGGQGRVYHIKDGIQQLLEP</sequence>
<dbReference type="Gene3D" id="3.40.50.1240">
    <property type="entry name" value="Phosphoglycerate mutase-like"/>
    <property type="match status" value="1"/>
</dbReference>
<name>A0A1Y0EAI0_9RHOB</name>
<feature type="binding site" evidence="2">
    <location>
        <position position="62"/>
    </location>
    <ligand>
        <name>substrate</name>
    </ligand>
</feature>
<feature type="active site" description="Tele-phosphohistidine intermediate" evidence="1">
    <location>
        <position position="11"/>
    </location>
</feature>
<dbReference type="Pfam" id="PF00300">
    <property type="entry name" value="His_Phos_1"/>
    <property type="match status" value="1"/>
</dbReference>
<dbReference type="AlphaFoldDB" id="A0A1Y0EAI0"/>
<dbReference type="RefSeq" id="WP_087206713.1">
    <property type="nucleotide sequence ID" value="NZ_CP021431.1"/>
</dbReference>
<organism evidence="3 4">
    <name type="scientific">Yoonia vestfoldensis</name>
    <dbReference type="NCBI Taxonomy" id="245188"/>
    <lineage>
        <taxon>Bacteria</taxon>
        <taxon>Pseudomonadati</taxon>
        <taxon>Pseudomonadota</taxon>
        <taxon>Alphaproteobacteria</taxon>
        <taxon>Rhodobacterales</taxon>
        <taxon>Paracoccaceae</taxon>
        <taxon>Yoonia</taxon>
    </lineage>
</organism>